<proteinExistence type="predicted"/>
<dbReference type="AlphaFoldDB" id="A0A7E4VZW8"/>
<name>A0A7E4VZW8_PANRE</name>
<dbReference type="WBParaSite" id="Pan_g5412.t1">
    <property type="protein sequence ID" value="Pan_g5412.t1"/>
    <property type="gene ID" value="Pan_g5412"/>
</dbReference>
<sequence>MSLTSDDSDDPVIVFESYGIEDDDNNAFIDPNLKSLYPAIRNRNIDFNEASNILNGFEKVDDALTLKTFPKHVNYDSAYFVDISGLNVDLIGYPDGWHWGNPIQKFRYYVYLRDQNGTITFGEISEPHEFGVTVSCQRYVSLTVGVSEPSLVRCVYTLYEDSAKPDRAVISYETLESIAPPSNAPILPSYDPANHIETSSFTLNLSSKQCFYKRHVILSHEPYTDDQVIEILLEKNLDKRVVSKGLPKQFHGRASFLVREKLLPPIRDVWNDGNGLWMRTSMTIQYFNHYGDTFVEITEAQMREEFRGICDFKIVQVIDENVDKQLRKSRKITRVDGNGSIRKLYPYAMLSYDYQTPQVININT</sequence>
<accession>A0A7E4VZW8</accession>
<dbReference type="Proteomes" id="UP000492821">
    <property type="component" value="Unassembled WGS sequence"/>
</dbReference>
<evidence type="ECO:0000313" key="2">
    <source>
        <dbReference type="WBParaSite" id="Pan_g5412.t1"/>
    </source>
</evidence>
<reference evidence="2" key="2">
    <citation type="submission" date="2020-10" db="UniProtKB">
        <authorList>
            <consortium name="WormBaseParasite"/>
        </authorList>
    </citation>
    <scope>IDENTIFICATION</scope>
</reference>
<keyword evidence="1" id="KW-1185">Reference proteome</keyword>
<reference evidence="1" key="1">
    <citation type="journal article" date="2013" name="Genetics">
        <title>The draft genome and transcriptome of Panagrellus redivivus are shaped by the harsh demands of a free-living lifestyle.</title>
        <authorList>
            <person name="Srinivasan J."/>
            <person name="Dillman A.R."/>
            <person name="Macchietto M.G."/>
            <person name="Heikkinen L."/>
            <person name="Lakso M."/>
            <person name="Fracchia K.M."/>
            <person name="Antoshechkin I."/>
            <person name="Mortazavi A."/>
            <person name="Wong G."/>
            <person name="Sternberg P.W."/>
        </authorList>
    </citation>
    <scope>NUCLEOTIDE SEQUENCE [LARGE SCALE GENOMIC DNA]</scope>
    <source>
        <strain evidence="1">MT8872</strain>
    </source>
</reference>
<protein>
    <submittedName>
        <fullName evidence="2">Tudor domain-containing protein</fullName>
    </submittedName>
</protein>
<organism evidence="1 2">
    <name type="scientific">Panagrellus redivivus</name>
    <name type="common">Microworm</name>
    <dbReference type="NCBI Taxonomy" id="6233"/>
    <lineage>
        <taxon>Eukaryota</taxon>
        <taxon>Metazoa</taxon>
        <taxon>Ecdysozoa</taxon>
        <taxon>Nematoda</taxon>
        <taxon>Chromadorea</taxon>
        <taxon>Rhabditida</taxon>
        <taxon>Tylenchina</taxon>
        <taxon>Panagrolaimomorpha</taxon>
        <taxon>Panagrolaimoidea</taxon>
        <taxon>Panagrolaimidae</taxon>
        <taxon>Panagrellus</taxon>
    </lineage>
</organism>
<evidence type="ECO:0000313" key="1">
    <source>
        <dbReference type="Proteomes" id="UP000492821"/>
    </source>
</evidence>